<feature type="transmembrane region" description="Helical" evidence="8">
    <location>
        <begin position="243"/>
        <end position="267"/>
    </location>
</feature>
<feature type="transmembrane region" description="Helical" evidence="8">
    <location>
        <begin position="20"/>
        <end position="40"/>
    </location>
</feature>
<gene>
    <name evidence="9" type="ORF">G6W59_11665</name>
</gene>
<dbReference type="Proteomes" id="UP000540128">
    <property type="component" value="Unassembled WGS sequence"/>
</dbReference>
<dbReference type="Pfam" id="PF01594">
    <property type="entry name" value="AI-2E_transport"/>
    <property type="match status" value="1"/>
</dbReference>
<feature type="transmembrane region" description="Helical" evidence="8">
    <location>
        <begin position="213"/>
        <end position="237"/>
    </location>
</feature>
<evidence type="ECO:0000256" key="4">
    <source>
        <dbReference type="ARBA" id="ARBA00022475"/>
    </source>
</evidence>
<evidence type="ECO:0000256" key="1">
    <source>
        <dbReference type="ARBA" id="ARBA00004651"/>
    </source>
</evidence>
<keyword evidence="7 8" id="KW-0472">Membrane</keyword>
<comment type="caution">
    <text evidence="9">The sequence shown here is derived from an EMBL/GenBank/DDBJ whole genome shotgun (WGS) entry which is preliminary data.</text>
</comment>
<comment type="similarity">
    <text evidence="2">Belongs to the autoinducer-2 exporter (AI-2E) (TC 2.A.86) family.</text>
</comment>
<dbReference type="InterPro" id="IPR002549">
    <property type="entry name" value="AI-2E-like"/>
</dbReference>
<keyword evidence="4" id="KW-1003">Cell membrane</keyword>
<dbReference type="GO" id="GO:0005886">
    <property type="term" value="C:plasma membrane"/>
    <property type="evidence" value="ECO:0007669"/>
    <property type="project" value="UniProtKB-SubCell"/>
</dbReference>
<evidence type="ECO:0000256" key="2">
    <source>
        <dbReference type="ARBA" id="ARBA00009773"/>
    </source>
</evidence>
<keyword evidence="10" id="KW-1185">Reference proteome</keyword>
<evidence type="ECO:0000256" key="5">
    <source>
        <dbReference type="ARBA" id="ARBA00022692"/>
    </source>
</evidence>
<comment type="subcellular location">
    <subcellularLocation>
        <location evidence="1">Cell membrane</location>
        <topology evidence="1">Multi-pass membrane protein</topology>
    </subcellularLocation>
</comment>
<proteinExistence type="inferred from homology"/>
<keyword evidence="6 8" id="KW-1133">Transmembrane helix</keyword>
<evidence type="ECO:0000256" key="6">
    <source>
        <dbReference type="ARBA" id="ARBA00022989"/>
    </source>
</evidence>
<reference evidence="9 10" key="1">
    <citation type="submission" date="2020-03" db="EMBL/GenBank/DDBJ databases">
        <title>Complete genome sequence of sixteen Streptomyces strains facilitates identification of candidate genes involved in plant growth-promotion in grain legumes and cereals.</title>
        <authorList>
            <person name="Gopalakrishnan S."/>
            <person name="Thakur V."/>
            <person name="Saxena R."/>
            <person name="Vadlamudi S."/>
            <person name="Purohit S."/>
            <person name="Kumar V."/>
            <person name="Rathore A."/>
            <person name="Chitikineni A."/>
            <person name="Varshney R.K."/>
        </authorList>
    </citation>
    <scope>NUCLEOTIDE SEQUENCE [LARGE SCALE GENOMIC DNA]</scope>
    <source>
        <strain evidence="9 10">KAI-180</strain>
    </source>
</reference>
<dbReference type="PANTHER" id="PTHR21716">
    <property type="entry name" value="TRANSMEMBRANE PROTEIN"/>
    <property type="match status" value="1"/>
</dbReference>
<dbReference type="RefSeq" id="WP_063830368.1">
    <property type="nucleotide sequence ID" value="NZ_JAANNT010000007.1"/>
</dbReference>
<name>A0A7Y6F239_9ACTN</name>
<dbReference type="AlphaFoldDB" id="A0A7Y6F239"/>
<evidence type="ECO:0000313" key="10">
    <source>
        <dbReference type="Proteomes" id="UP000540128"/>
    </source>
</evidence>
<keyword evidence="5 8" id="KW-0812">Transmembrane</keyword>
<feature type="transmembrane region" description="Helical" evidence="8">
    <location>
        <begin position="46"/>
        <end position="65"/>
    </location>
</feature>
<feature type="transmembrane region" description="Helical" evidence="8">
    <location>
        <begin position="274"/>
        <end position="291"/>
    </location>
</feature>
<feature type="transmembrane region" description="Helical" evidence="8">
    <location>
        <begin position="77"/>
        <end position="102"/>
    </location>
</feature>
<evidence type="ECO:0000256" key="7">
    <source>
        <dbReference type="ARBA" id="ARBA00023136"/>
    </source>
</evidence>
<protein>
    <submittedName>
        <fullName evidence="9">AI-2E family transporter</fullName>
    </submittedName>
</protein>
<keyword evidence="3" id="KW-0813">Transport</keyword>
<evidence type="ECO:0000256" key="8">
    <source>
        <dbReference type="SAM" id="Phobius"/>
    </source>
</evidence>
<feature type="transmembrane region" description="Helical" evidence="8">
    <location>
        <begin position="311"/>
        <end position="339"/>
    </location>
</feature>
<dbReference type="PANTHER" id="PTHR21716:SF53">
    <property type="entry name" value="PERMEASE PERM-RELATED"/>
    <property type="match status" value="1"/>
</dbReference>
<accession>A0A7Y6F239</accession>
<organism evidence="9 10">
    <name type="scientific">Streptomyces odorifer</name>
    <dbReference type="NCBI Taxonomy" id="53450"/>
    <lineage>
        <taxon>Bacteria</taxon>
        <taxon>Bacillati</taxon>
        <taxon>Actinomycetota</taxon>
        <taxon>Actinomycetes</taxon>
        <taxon>Kitasatosporales</taxon>
        <taxon>Streptomycetaceae</taxon>
        <taxon>Streptomyces</taxon>
        <taxon>Streptomyces albidoflavus group</taxon>
    </lineage>
</organism>
<evidence type="ECO:0000256" key="3">
    <source>
        <dbReference type="ARBA" id="ARBA00022448"/>
    </source>
</evidence>
<evidence type="ECO:0000313" key="9">
    <source>
        <dbReference type="EMBL" id="NUV28979.1"/>
    </source>
</evidence>
<dbReference type="GO" id="GO:0055085">
    <property type="term" value="P:transmembrane transport"/>
    <property type="evidence" value="ECO:0007669"/>
    <property type="project" value="TreeGrafter"/>
</dbReference>
<dbReference type="EMBL" id="JAANNT010000007">
    <property type="protein sequence ID" value="NUV28979.1"/>
    <property type="molecule type" value="Genomic_DNA"/>
</dbReference>
<sequence length="370" mass="37218">MSERGGGRGAGVLPEGAVRLAGWCAVLLLVAGVAWVAVWLCVLFRAAVIPVLLALLGTALLTPLHRRLLAMKVQRSLAAGLTCAAVLVVVGGATYIVVVALVDSGDQIVASAKLAAQDVARFLGAGEASLDDLASNARDLFDRFGEPAASGVISGLGLVAQAGAMGVLAVLLVFFFLRDGDRVVGSLRTMAPGPVGEMTEAIARRAYRAVEGFMRGTTMIALIDGVLTTIGLLILGVPGAPGLGALVFIGAYIPYLGAFVSGVLAVLVALADGGFAIALWTLLVIFLVQMLEANVLQPVIQSRTVQMHPAVVLVAITAGATVGGVIGVLLAVPATAAAFGIVAELRERYGGGSGATAAGAGPVGGEPGTP</sequence>
<feature type="transmembrane region" description="Helical" evidence="8">
    <location>
        <begin position="152"/>
        <end position="177"/>
    </location>
</feature>